<dbReference type="GO" id="GO:0008460">
    <property type="term" value="F:dTDP-glucose 4,6-dehydratase activity"/>
    <property type="evidence" value="ECO:0007669"/>
    <property type="project" value="UniProtKB-EC"/>
</dbReference>
<dbReference type="EMBL" id="JACJJC010000002">
    <property type="protein sequence ID" value="MBM6703200.1"/>
    <property type="molecule type" value="Genomic_DNA"/>
</dbReference>
<comment type="caution">
    <text evidence="9">The sequence shown here is derived from an EMBL/GenBank/DDBJ whole genome shotgun (WGS) entry which is preliminary data.</text>
</comment>
<dbReference type="Gene3D" id="3.40.50.720">
    <property type="entry name" value="NAD(P)-binding Rossmann-like Domain"/>
    <property type="match status" value="1"/>
</dbReference>
<gene>
    <name evidence="9" type="primary">rfbB</name>
    <name evidence="9" type="ORF">H6A60_01570</name>
</gene>
<dbReference type="SUPFAM" id="SSF51735">
    <property type="entry name" value="NAD(P)-binding Rossmann-fold domains"/>
    <property type="match status" value="1"/>
</dbReference>
<dbReference type="CDD" id="cd05246">
    <property type="entry name" value="dTDP_GD_SDR_e"/>
    <property type="match status" value="1"/>
</dbReference>
<evidence type="ECO:0000256" key="4">
    <source>
        <dbReference type="ARBA" id="ARBA00011990"/>
    </source>
</evidence>
<dbReference type="PANTHER" id="PTHR43000">
    <property type="entry name" value="DTDP-D-GLUCOSE 4,6-DEHYDRATASE-RELATED"/>
    <property type="match status" value="1"/>
</dbReference>
<organism evidence="9 10">
    <name type="scientific">Sutterella massiliensis</name>
    <dbReference type="NCBI Taxonomy" id="1816689"/>
    <lineage>
        <taxon>Bacteria</taxon>
        <taxon>Pseudomonadati</taxon>
        <taxon>Pseudomonadota</taxon>
        <taxon>Betaproteobacteria</taxon>
        <taxon>Burkholderiales</taxon>
        <taxon>Sutterellaceae</taxon>
        <taxon>Sutterella</taxon>
    </lineage>
</organism>
<sequence length="339" mass="38397">MVDKTILVTGGAGFIGGNFIACFSKKYPEYRLINLDLLTYAAHKELFQKQKQNANVIPVQGDICDRSLVRSLLEEYAVDGVIHFAAESHVDNSIADPFRFIQTNIVGTTTLLDEALCYWRKTKKLDKARFHQISSDEVYGTLGEDGFFREDSPYRPNSPYSASKASADLIVRSYAQTFGMNVVTTHSSNNFGYWQHDEKLIPTVIRKALAGEVIPIYGTGTNVRDWLWVGDHYRAIDAVFHHGRSGESYNVGGGNERTNLEIATQICRILDDVKPLPSDRYESQIELVADRPGHDFRYAVDCQKIRDELGWKPECTFDDALRKTVLWYVERFSRKACGS</sequence>
<evidence type="ECO:0000256" key="7">
    <source>
        <dbReference type="RuleBase" id="RU004473"/>
    </source>
</evidence>
<dbReference type="InterPro" id="IPR016040">
    <property type="entry name" value="NAD(P)-bd_dom"/>
</dbReference>
<protein>
    <recommendedName>
        <fullName evidence="4 7">dTDP-glucose 4,6-dehydratase</fullName>
        <ecNumber evidence="4 7">4.2.1.46</ecNumber>
    </recommendedName>
</protein>
<dbReference type="Gene3D" id="3.90.25.10">
    <property type="entry name" value="UDP-galactose 4-epimerase, domain 1"/>
    <property type="match status" value="1"/>
</dbReference>
<name>A0ABS2DPE0_9BURK</name>
<evidence type="ECO:0000256" key="1">
    <source>
        <dbReference type="ARBA" id="ARBA00001539"/>
    </source>
</evidence>
<dbReference type="Proteomes" id="UP000715095">
    <property type="component" value="Unassembled WGS sequence"/>
</dbReference>
<dbReference type="RefSeq" id="WP_205101597.1">
    <property type="nucleotide sequence ID" value="NZ_JACJJC010000002.1"/>
</dbReference>
<dbReference type="EC" id="4.2.1.46" evidence="4 7"/>
<keyword evidence="10" id="KW-1185">Reference proteome</keyword>
<dbReference type="InterPro" id="IPR005888">
    <property type="entry name" value="dTDP_Gluc_deHydtase"/>
</dbReference>
<comment type="catalytic activity">
    <reaction evidence="1 7">
        <text>dTDP-alpha-D-glucose = dTDP-4-dehydro-6-deoxy-alpha-D-glucose + H2O</text>
        <dbReference type="Rhea" id="RHEA:17221"/>
        <dbReference type="ChEBI" id="CHEBI:15377"/>
        <dbReference type="ChEBI" id="CHEBI:57477"/>
        <dbReference type="ChEBI" id="CHEBI:57649"/>
        <dbReference type="EC" id="4.2.1.46"/>
    </reaction>
</comment>
<dbReference type="Pfam" id="PF16363">
    <property type="entry name" value="GDP_Man_Dehyd"/>
    <property type="match status" value="1"/>
</dbReference>
<evidence type="ECO:0000259" key="8">
    <source>
        <dbReference type="Pfam" id="PF16363"/>
    </source>
</evidence>
<comment type="cofactor">
    <cofactor evidence="2 7">
        <name>NAD(+)</name>
        <dbReference type="ChEBI" id="CHEBI:57540"/>
    </cofactor>
</comment>
<accession>A0ABS2DPE0</accession>
<keyword evidence="6 7" id="KW-0456">Lyase</keyword>
<evidence type="ECO:0000256" key="3">
    <source>
        <dbReference type="ARBA" id="ARBA00008178"/>
    </source>
</evidence>
<evidence type="ECO:0000313" key="9">
    <source>
        <dbReference type="EMBL" id="MBM6703200.1"/>
    </source>
</evidence>
<keyword evidence="5" id="KW-0520">NAD</keyword>
<evidence type="ECO:0000313" key="10">
    <source>
        <dbReference type="Proteomes" id="UP000715095"/>
    </source>
</evidence>
<dbReference type="NCBIfam" id="TIGR01181">
    <property type="entry name" value="dTDP_gluc_dehyt"/>
    <property type="match status" value="1"/>
</dbReference>
<dbReference type="InterPro" id="IPR036291">
    <property type="entry name" value="NAD(P)-bd_dom_sf"/>
</dbReference>
<feature type="domain" description="NAD(P)-binding" evidence="8">
    <location>
        <begin position="7"/>
        <end position="324"/>
    </location>
</feature>
<evidence type="ECO:0000256" key="6">
    <source>
        <dbReference type="ARBA" id="ARBA00023239"/>
    </source>
</evidence>
<evidence type="ECO:0000256" key="2">
    <source>
        <dbReference type="ARBA" id="ARBA00001911"/>
    </source>
</evidence>
<comment type="similarity">
    <text evidence="3 7">Belongs to the NAD(P)-dependent epimerase/dehydratase family. dTDP-glucose dehydratase subfamily.</text>
</comment>
<evidence type="ECO:0000256" key="5">
    <source>
        <dbReference type="ARBA" id="ARBA00023027"/>
    </source>
</evidence>
<proteinExistence type="inferred from homology"/>
<reference evidence="9 10" key="1">
    <citation type="journal article" date="2021" name="Sci. Rep.">
        <title>The distribution of antibiotic resistance genes in chicken gut microbiota commensals.</title>
        <authorList>
            <person name="Juricova H."/>
            <person name="Matiasovicova J."/>
            <person name="Kubasova T."/>
            <person name="Cejkova D."/>
            <person name="Rychlik I."/>
        </authorList>
    </citation>
    <scope>NUCLEOTIDE SEQUENCE [LARGE SCALE GENOMIC DNA]</scope>
    <source>
        <strain evidence="9 10">An829</strain>
    </source>
</reference>